<dbReference type="AlphaFoldDB" id="A0A2N8ZKB9"/>
<keyword evidence="3" id="KW-1185">Reference proteome</keyword>
<proteinExistence type="predicted"/>
<gene>
    <name evidence="2" type="primary">ygjV</name>
    <name evidence="2" type="ORF">VTAP4600_B0747</name>
</gene>
<dbReference type="OrthoDB" id="7858522at2"/>
<reference evidence="2 3" key="1">
    <citation type="submission" date="2017-10" db="EMBL/GenBank/DDBJ databases">
        <authorList>
            <person name="Banno H."/>
            <person name="Chua N.-H."/>
        </authorList>
    </citation>
    <scope>NUCLEOTIDE SEQUENCE [LARGE SCALE GENOMIC DNA]</scope>
    <source>
        <strain evidence="2">Vibrio tapetis CECT4600</strain>
    </source>
</reference>
<name>A0A2N8ZKB9_9VIBR</name>
<dbReference type="Proteomes" id="UP000235828">
    <property type="component" value="Chromosome B"/>
</dbReference>
<evidence type="ECO:0000313" key="3">
    <source>
        <dbReference type="Proteomes" id="UP000235828"/>
    </source>
</evidence>
<dbReference type="Pfam" id="PF10688">
    <property type="entry name" value="Imp-YgjV"/>
    <property type="match status" value="1"/>
</dbReference>
<sequence>MIEMNVAQGVGLFAFLIGATAFLQKDGRKFRLHLMVFQLVLCSHFVLMGAMVAAIGCGISALRSYASTKTKSLWVMSGFIAMLWLMGVPQLNHYYELLTLFGTSVATYGLFRAQGVSMRLLVLFNSCCWLTNNLLLGSVGGTLMETTFILVNGYTIARVVIEQRAENKLLMK</sequence>
<dbReference type="InterPro" id="IPR019629">
    <property type="entry name" value="Uncharacterised_HI1736/YgjV"/>
</dbReference>
<keyword evidence="1" id="KW-0472">Membrane</keyword>
<keyword evidence="1" id="KW-1133">Transmembrane helix</keyword>
<dbReference type="PIRSF" id="PIRSF011443">
    <property type="entry name" value="YgjV"/>
    <property type="match status" value="1"/>
</dbReference>
<evidence type="ECO:0000256" key="1">
    <source>
        <dbReference type="SAM" id="Phobius"/>
    </source>
</evidence>
<dbReference type="InterPro" id="IPR026267">
    <property type="entry name" value="YgjV"/>
</dbReference>
<protein>
    <recommendedName>
        <fullName evidence="4">Inner membrane protein YgjV</fullName>
    </recommendedName>
</protein>
<dbReference type="RefSeq" id="WP_102524633.1">
    <property type="nucleotide sequence ID" value="NZ_LT960612.1"/>
</dbReference>
<keyword evidence="1" id="KW-0812">Transmembrane</keyword>
<feature type="transmembrane region" description="Helical" evidence="1">
    <location>
        <begin position="72"/>
        <end position="88"/>
    </location>
</feature>
<evidence type="ECO:0008006" key="4">
    <source>
        <dbReference type="Google" id="ProtNLM"/>
    </source>
</evidence>
<dbReference type="KEGG" id="vta:B0747"/>
<dbReference type="EMBL" id="LT960612">
    <property type="protein sequence ID" value="SON52358.1"/>
    <property type="molecule type" value="Genomic_DNA"/>
</dbReference>
<feature type="transmembrane region" description="Helical" evidence="1">
    <location>
        <begin position="37"/>
        <end position="60"/>
    </location>
</feature>
<organism evidence="2 3">
    <name type="scientific">Vibrio tapetis subsp. tapetis</name>
    <dbReference type="NCBI Taxonomy" id="1671868"/>
    <lineage>
        <taxon>Bacteria</taxon>
        <taxon>Pseudomonadati</taxon>
        <taxon>Pseudomonadota</taxon>
        <taxon>Gammaproteobacteria</taxon>
        <taxon>Vibrionales</taxon>
        <taxon>Vibrionaceae</taxon>
        <taxon>Vibrio</taxon>
    </lineage>
</organism>
<evidence type="ECO:0000313" key="2">
    <source>
        <dbReference type="EMBL" id="SON52358.1"/>
    </source>
</evidence>
<accession>A0A2N8ZKB9</accession>